<feature type="domain" description="Response regulatory" evidence="3">
    <location>
        <begin position="2"/>
        <end position="121"/>
    </location>
</feature>
<proteinExistence type="predicted"/>
<keyword evidence="5" id="KW-1185">Reference proteome</keyword>
<gene>
    <name evidence="4" type="ORF">DC363_02880</name>
</gene>
<dbReference type="InterPro" id="IPR011006">
    <property type="entry name" value="CheY-like_superfamily"/>
</dbReference>
<evidence type="ECO:0000259" key="3">
    <source>
        <dbReference type="PROSITE" id="PS50110"/>
    </source>
</evidence>
<sequence length="330" mass="36144">MHILAVDDDPIILDLLTHFIEDMPEHTVTTALSVTDALGLMVKPEQPFDCFLLDIVMPGTDGIELCKILRGTDRYRTTPILMLTAMADKGHIDSAFAAGASDYITKPFELNSLKGRLSLVEQIAREQREPTSQTYATQALLGMSPDDLADEMTIDLHQPLPIYDVEGVIENSAMENYVTQLSRKSLCGSVVMAFTIRHIADLHACLSPYDFTCVVTDVSEAIADCLLPTHRLVSYAGNGTFVCVVEGAAQIDMERLVDHINLYINAMELSASDGTALNIRVCAGRPARLIWRKGDSAIDALHQAHISAEEAADRLTRDMGSIWTVSHSVA</sequence>
<comment type="caution">
    <text evidence="4">The sequence shown here is derived from an EMBL/GenBank/DDBJ whole genome shotgun (WGS) entry which is preliminary data.</text>
</comment>
<dbReference type="InterPro" id="IPR050595">
    <property type="entry name" value="Bact_response_regulator"/>
</dbReference>
<protein>
    <submittedName>
        <fullName evidence="4">Two-component system response regulator</fullName>
    </submittedName>
</protein>
<dbReference type="PANTHER" id="PTHR44591">
    <property type="entry name" value="STRESS RESPONSE REGULATOR PROTEIN 1"/>
    <property type="match status" value="1"/>
</dbReference>
<dbReference type="AlphaFoldDB" id="A0A2T7FZK8"/>
<evidence type="ECO:0000313" key="5">
    <source>
        <dbReference type="Proteomes" id="UP000244817"/>
    </source>
</evidence>
<evidence type="ECO:0000313" key="4">
    <source>
        <dbReference type="EMBL" id="PVA07596.1"/>
    </source>
</evidence>
<feature type="modified residue" description="4-aspartylphosphate" evidence="2">
    <location>
        <position position="54"/>
    </location>
</feature>
<dbReference type="Proteomes" id="UP000244817">
    <property type="component" value="Unassembled WGS sequence"/>
</dbReference>
<dbReference type="SMART" id="SM00448">
    <property type="entry name" value="REC"/>
    <property type="match status" value="1"/>
</dbReference>
<dbReference type="InterPro" id="IPR001789">
    <property type="entry name" value="Sig_transdc_resp-reg_receiver"/>
</dbReference>
<dbReference type="SUPFAM" id="SSF52172">
    <property type="entry name" value="CheY-like"/>
    <property type="match status" value="1"/>
</dbReference>
<evidence type="ECO:0000256" key="2">
    <source>
        <dbReference type="PROSITE-ProRule" id="PRU00169"/>
    </source>
</evidence>
<organism evidence="4 5">
    <name type="scientific">Thalassorhabdomicrobium marinisediminis</name>
    <dbReference type="NCBI Taxonomy" id="2170577"/>
    <lineage>
        <taxon>Bacteria</taxon>
        <taxon>Pseudomonadati</taxon>
        <taxon>Pseudomonadota</taxon>
        <taxon>Alphaproteobacteria</taxon>
        <taxon>Rhodobacterales</taxon>
        <taxon>Paracoccaceae</taxon>
        <taxon>Thalassorhabdomicrobium</taxon>
    </lineage>
</organism>
<evidence type="ECO:0000256" key="1">
    <source>
        <dbReference type="ARBA" id="ARBA00022553"/>
    </source>
</evidence>
<keyword evidence="1 2" id="KW-0597">Phosphoprotein</keyword>
<accession>A0A2T7FZK8</accession>
<dbReference type="PANTHER" id="PTHR44591:SF3">
    <property type="entry name" value="RESPONSE REGULATORY DOMAIN-CONTAINING PROTEIN"/>
    <property type="match status" value="1"/>
</dbReference>
<dbReference type="RefSeq" id="WP_108639638.1">
    <property type="nucleotide sequence ID" value="NZ_QCYG01000002.1"/>
</dbReference>
<dbReference type="PROSITE" id="PS50110">
    <property type="entry name" value="RESPONSE_REGULATORY"/>
    <property type="match status" value="1"/>
</dbReference>
<dbReference type="GO" id="GO:0000160">
    <property type="term" value="P:phosphorelay signal transduction system"/>
    <property type="evidence" value="ECO:0007669"/>
    <property type="project" value="InterPro"/>
</dbReference>
<reference evidence="4 5" key="1">
    <citation type="submission" date="2018-04" db="EMBL/GenBank/DDBJ databases">
        <title>Pelagivirga bohaiensis gen. nov., sp. nov., a bacterium isolated from the Bohai Sea.</title>
        <authorList>
            <person name="Ji X."/>
        </authorList>
    </citation>
    <scope>NUCLEOTIDE SEQUENCE [LARGE SCALE GENOMIC DNA]</scope>
    <source>
        <strain evidence="4 5">BH-SD16</strain>
    </source>
</reference>
<dbReference type="Gene3D" id="3.40.50.2300">
    <property type="match status" value="1"/>
</dbReference>
<name>A0A2T7FZK8_9RHOB</name>
<dbReference type="EMBL" id="QCYG01000002">
    <property type="protein sequence ID" value="PVA07596.1"/>
    <property type="molecule type" value="Genomic_DNA"/>
</dbReference>
<dbReference type="OrthoDB" id="8343247at2"/>
<dbReference type="Pfam" id="PF00072">
    <property type="entry name" value="Response_reg"/>
    <property type="match status" value="1"/>
</dbReference>